<evidence type="ECO:0000313" key="1">
    <source>
        <dbReference type="EMBL" id="MBB5891058.1"/>
    </source>
</evidence>
<dbReference type="Gene3D" id="1.20.120.450">
    <property type="entry name" value="dinb family like domain"/>
    <property type="match status" value="1"/>
</dbReference>
<dbReference type="InterPro" id="IPR034660">
    <property type="entry name" value="DinB/YfiT-like"/>
</dbReference>
<gene>
    <name evidence="1" type="ORF">BJ998_002254</name>
</gene>
<sequence>MITREQYLDFFTNALNGMADIVAELGDDLANRRMPLPGANTPYAVLNHSLGAIGYWVGEVVSGRPAHRDRDAEFTASGPVAPLLDRVRDTVGQLAKDVAAAREDTDTAGALLHVYTDVVQHHGQLQIMRDALVATA</sequence>
<dbReference type="RefSeq" id="WP_184860915.1">
    <property type="nucleotide sequence ID" value="NZ_BAAAWY010000044.1"/>
</dbReference>
<proteinExistence type="predicted"/>
<keyword evidence="2" id="KW-1185">Reference proteome</keyword>
<comment type="caution">
    <text evidence="1">The sequence shown here is derived from an EMBL/GenBank/DDBJ whole genome shotgun (WGS) entry which is preliminary data.</text>
</comment>
<evidence type="ECO:0008006" key="3">
    <source>
        <dbReference type="Google" id="ProtNLM"/>
    </source>
</evidence>
<dbReference type="EMBL" id="JACHIR010000001">
    <property type="protein sequence ID" value="MBB5891058.1"/>
    <property type="molecule type" value="Genomic_DNA"/>
</dbReference>
<reference evidence="1 2" key="1">
    <citation type="submission" date="2020-08" db="EMBL/GenBank/DDBJ databases">
        <title>Sequencing the genomes of 1000 actinobacteria strains.</title>
        <authorList>
            <person name="Klenk H.-P."/>
        </authorList>
    </citation>
    <scope>NUCLEOTIDE SEQUENCE [LARGE SCALE GENOMIC DNA]</scope>
    <source>
        <strain evidence="1 2">DSM 43851</strain>
    </source>
</reference>
<dbReference type="AlphaFoldDB" id="A0A7W9KED8"/>
<dbReference type="Proteomes" id="UP000585638">
    <property type="component" value="Unassembled WGS sequence"/>
</dbReference>
<organism evidence="1 2">
    <name type="scientific">Kutzneria kofuensis</name>
    <dbReference type="NCBI Taxonomy" id="103725"/>
    <lineage>
        <taxon>Bacteria</taxon>
        <taxon>Bacillati</taxon>
        <taxon>Actinomycetota</taxon>
        <taxon>Actinomycetes</taxon>
        <taxon>Pseudonocardiales</taxon>
        <taxon>Pseudonocardiaceae</taxon>
        <taxon>Kutzneria</taxon>
    </lineage>
</organism>
<evidence type="ECO:0000313" key="2">
    <source>
        <dbReference type="Proteomes" id="UP000585638"/>
    </source>
</evidence>
<accession>A0A7W9KED8</accession>
<dbReference type="SUPFAM" id="SSF109854">
    <property type="entry name" value="DinB/YfiT-like putative metalloenzymes"/>
    <property type="match status" value="1"/>
</dbReference>
<protein>
    <recommendedName>
        <fullName evidence="3">DinB family protein</fullName>
    </recommendedName>
</protein>
<name>A0A7W9KED8_9PSEU</name>